<sequence>MNSAPAKGFSSSPPFSSSPASCVQLICINAIRESLCYTSHSNRVRRQVRLLAWKSMELVDYNCASATVSKIMTRVLTDLSSSIVRGPASLLFPKEARVWVAWRNPDEVSWESGCGGKRGEG</sequence>
<accession>A0A4U5MST2</accession>
<gene>
    <name evidence="1" type="ORF">L596_020150</name>
</gene>
<reference evidence="1 2" key="1">
    <citation type="journal article" date="2015" name="Genome Biol.">
        <title>Comparative genomics of Steinernema reveals deeply conserved gene regulatory networks.</title>
        <authorList>
            <person name="Dillman A.R."/>
            <person name="Macchietto M."/>
            <person name="Porter C.F."/>
            <person name="Rogers A."/>
            <person name="Williams B."/>
            <person name="Antoshechkin I."/>
            <person name="Lee M.M."/>
            <person name="Goodwin Z."/>
            <person name="Lu X."/>
            <person name="Lewis E.E."/>
            <person name="Goodrich-Blair H."/>
            <person name="Stock S.P."/>
            <person name="Adams B.J."/>
            <person name="Sternberg P.W."/>
            <person name="Mortazavi A."/>
        </authorList>
    </citation>
    <scope>NUCLEOTIDE SEQUENCE [LARGE SCALE GENOMIC DNA]</scope>
    <source>
        <strain evidence="1 2">ALL</strain>
    </source>
</reference>
<dbReference type="EMBL" id="AZBU02000006">
    <property type="protein sequence ID" value="TKR72744.1"/>
    <property type="molecule type" value="Genomic_DNA"/>
</dbReference>
<dbReference type="Proteomes" id="UP000298663">
    <property type="component" value="Unassembled WGS sequence"/>
</dbReference>
<protein>
    <submittedName>
        <fullName evidence="1">Uncharacterized protein</fullName>
    </submittedName>
</protein>
<keyword evidence="2" id="KW-1185">Reference proteome</keyword>
<evidence type="ECO:0000313" key="2">
    <source>
        <dbReference type="Proteomes" id="UP000298663"/>
    </source>
</evidence>
<comment type="caution">
    <text evidence="1">The sequence shown here is derived from an EMBL/GenBank/DDBJ whole genome shotgun (WGS) entry which is preliminary data.</text>
</comment>
<name>A0A4U5MST2_STECR</name>
<reference evidence="1 2" key="2">
    <citation type="journal article" date="2019" name="G3 (Bethesda)">
        <title>Hybrid Assembly of the Genome of the Entomopathogenic Nematode Steinernema carpocapsae Identifies the X-Chromosome.</title>
        <authorList>
            <person name="Serra L."/>
            <person name="Macchietto M."/>
            <person name="Macias-Munoz A."/>
            <person name="McGill C.J."/>
            <person name="Rodriguez I.M."/>
            <person name="Rodriguez B."/>
            <person name="Murad R."/>
            <person name="Mortazavi A."/>
        </authorList>
    </citation>
    <scope>NUCLEOTIDE SEQUENCE [LARGE SCALE GENOMIC DNA]</scope>
    <source>
        <strain evidence="1 2">ALL</strain>
    </source>
</reference>
<dbReference type="AlphaFoldDB" id="A0A4U5MST2"/>
<evidence type="ECO:0000313" key="1">
    <source>
        <dbReference type="EMBL" id="TKR72744.1"/>
    </source>
</evidence>
<organism evidence="1 2">
    <name type="scientific">Steinernema carpocapsae</name>
    <name type="common">Entomopathogenic nematode</name>
    <dbReference type="NCBI Taxonomy" id="34508"/>
    <lineage>
        <taxon>Eukaryota</taxon>
        <taxon>Metazoa</taxon>
        <taxon>Ecdysozoa</taxon>
        <taxon>Nematoda</taxon>
        <taxon>Chromadorea</taxon>
        <taxon>Rhabditida</taxon>
        <taxon>Tylenchina</taxon>
        <taxon>Panagrolaimomorpha</taxon>
        <taxon>Strongyloidoidea</taxon>
        <taxon>Steinernematidae</taxon>
        <taxon>Steinernema</taxon>
    </lineage>
</organism>
<proteinExistence type="predicted"/>